<organism evidence="8 9">
    <name type="scientific">Microbacterium wangchenii</name>
    <dbReference type="NCBI Taxonomy" id="2541726"/>
    <lineage>
        <taxon>Bacteria</taxon>
        <taxon>Bacillati</taxon>
        <taxon>Actinomycetota</taxon>
        <taxon>Actinomycetes</taxon>
        <taxon>Micrococcales</taxon>
        <taxon>Microbacteriaceae</taxon>
        <taxon>Microbacterium</taxon>
    </lineage>
</organism>
<dbReference type="EC" id="7.1.1.8" evidence="2"/>
<dbReference type="InterPro" id="IPR027387">
    <property type="entry name" value="Cytb/b6-like_sf"/>
</dbReference>
<evidence type="ECO:0000256" key="3">
    <source>
        <dbReference type="ARBA" id="ARBA00016116"/>
    </source>
</evidence>
<dbReference type="PROSITE" id="PS51002">
    <property type="entry name" value="CYTB_NTER"/>
    <property type="match status" value="1"/>
</dbReference>
<dbReference type="PANTHER" id="PTHR19271">
    <property type="entry name" value="CYTOCHROME B"/>
    <property type="match status" value="1"/>
</dbReference>
<feature type="transmembrane region" description="Helical" evidence="6">
    <location>
        <begin position="173"/>
        <end position="199"/>
    </location>
</feature>
<gene>
    <name evidence="8" type="ORF">E4K62_06655</name>
</gene>
<feature type="transmembrane region" description="Helical" evidence="6">
    <location>
        <begin position="219"/>
        <end position="242"/>
    </location>
</feature>
<dbReference type="SUPFAM" id="SSF81342">
    <property type="entry name" value="Transmembrane di-heme cytochromes"/>
    <property type="match status" value="1"/>
</dbReference>
<evidence type="ECO:0000256" key="6">
    <source>
        <dbReference type="SAM" id="Phobius"/>
    </source>
</evidence>
<feature type="domain" description="Cytochrome b/b6 N-terminal region profile" evidence="7">
    <location>
        <begin position="1"/>
        <end position="207"/>
    </location>
</feature>
<dbReference type="InterPro" id="IPR016174">
    <property type="entry name" value="Di-haem_cyt_TM"/>
</dbReference>
<accession>A0ABX5SXW2</accession>
<evidence type="ECO:0000313" key="9">
    <source>
        <dbReference type="Proteomes" id="UP000295748"/>
    </source>
</evidence>
<evidence type="ECO:0000256" key="1">
    <source>
        <dbReference type="ARBA" id="ARBA00001971"/>
    </source>
</evidence>
<comment type="cofactor">
    <cofactor evidence="1">
        <name>heme</name>
        <dbReference type="ChEBI" id="CHEBI:30413"/>
    </cofactor>
</comment>
<keyword evidence="6" id="KW-1133">Transmembrane helix</keyword>
<evidence type="ECO:0000256" key="4">
    <source>
        <dbReference type="ARBA" id="ARBA00029351"/>
    </source>
</evidence>
<evidence type="ECO:0000259" key="7">
    <source>
        <dbReference type="PROSITE" id="PS51002"/>
    </source>
</evidence>
<keyword evidence="6" id="KW-0472">Membrane</keyword>
<evidence type="ECO:0000313" key="8">
    <source>
        <dbReference type="EMBL" id="QBR90632.1"/>
    </source>
</evidence>
<comment type="catalytic activity">
    <reaction evidence="4">
        <text>a quinol + 2 Fe(III)-[cytochrome c](out) = a quinone + 2 Fe(II)-[cytochrome c](out) + 2 H(+)(out)</text>
        <dbReference type="Rhea" id="RHEA:11484"/>
        <dbReference type="Rhea" id="RHEA-COMP:10350"/>
        <dbReference type="Rhea" id="RHEA-COMP:14399"/>
        <dbReference type="ChEBI" id="CHEBI:15378"/>
        <dbReference type="ChEBI" id="CHEBI:24646"/>
        <dbReference type="ChEBI" id="CHEBI:29033"/>
        <dbReference type="ChEBI" id="CHEBI:29034"/>
        <dbReference type="ChEBI" id="CHEBI:132124"/>
        <dbReference type="EC" id="7.1.1.8"/>
    </reaction>
</comment>
<dbReference type="InterPro" id="IPR005797">
    <property type="entry name" value="Cyt_b/b6_N"/>
</dbReference>
<evidence type="ECO:0000256" key="2">
    <source>
        <dbReference type="ARBA" id="ARBA00012951"/>
    </source>
</evidence>
<reference evidence="8 9" key="1">
    <citation type="submission" date="2019-03" db="EMBL/GenBank/DDBJ databases">
        <authorList>
            <person name="Dong K."/>
        </authorList>
    </citation>
    <scope>NUCLEOTIDE SEQUENCE [LARGE SCALE GENOMIC DNA]</scope>
    <source>
        <strain evidence="9">dk512</strain>
    </source>
</reference>
<evidence type="ECO:0000256" key="5">
    <source>
        <dbReference type="ARBA" id="ARBA00029568"/>
    </source>
</evidence>
<protein>
    <recommendedName>
        <fullName evidence="3">Cytochrome bc1 complex cytochrome b subunit</fullName>
        <ecNumber evidence="2">7.1.1.8</ecNumber>
    </recommendedName>
    <alternativeName>
        <fullName evidence="5">Cytochrome bc1 reductase complex subunit QcrB</fullName>
    </alternativeName>
</protein>
<feature type="transmembrane region" description="Helical" evidence="6">
    <location>
        <begin position="144"/>
        <end position="161"/>
    </location>
</feature>
<proteinExistence type="predicted"/>
<keyword evidence="6" id="KW-0812">Transmembrane</keyword>
<feature type="transmembrane region" description="Helical" evidence="6">
    <location>
        <begin position="249"/>
        <end position="272"/>
    </location>
</feature>
<dbReference type="Pfam" id="PF13631">
    <property type="entry name" value="Cytochrom_B_N_2"/>
    <property type="match status" value="1"/>
</dbReference>
<feature type="transmembrane region" description="Helical" evidence="6">
    <location>
        <begin position="109"/>
        <end position="129"/>
    </location>
</feature>
<dbReference type="PANTHER" id="PTHR19271:SF16">
    <property type="entry name" value="CYTOCHROME B"/>
    <property type="match status" value="1"/>
</dbReference>
<feature type="transmembrane region" description="Helical" evidence="6">
    <location>
        <begin position="292"/>
        <end position="317"/>
    </location>
</feature>
<dbReference type="EMBL" id="CP038266">
    <property type="protein sequence ID" value="QBR90632.1"/>
    <property type="molecule type" value="Genomic_DNA"/>
</dbReference>
<name>A0ABX5SXW2_9MICO</name>
<dbReference type="Gene3D" id="1.20.810.10">
    <property type="entry name" value="Cytochrome Bc1 Complex, Chain C"/>
    <property type="match status" value="1"/>
</dbReference>
<feature type="transmembrane region" description="Helical" evidence="6">
    <location>
        <begin position="376"/>
        <end position="393"/>
    </location>
</feature>
<dbReference type="Proteomes" id="UP000295748">
    <property type="component" value="Chromosome"/>
</dbReference>
<keyword evidence="9" id="KW-1185">Reference proteome</keyword>
<sequence length="449" mass="48340">MIPDHWSLLFGQVAVASAVVCGLSGVFLLFFYEPSTTAVIYEGAYRPLRGMEVSKAFESTLEVSFETRGGLLVRQLHHWSASAMIAAVMLHILRVFFTGAFRKPRELTWLLWIGVLLSSMAAGLLGHILPDDALSGTSLMVMDGLLRGIPVIGTWLSALIFQGRFPGGAIATFYPVHVMVLPGIIVVLLVAIGALSLLHRPPQFPGPGRTEHNVVGRPMKVALVTSVGLFMVVSGILTVIAATTTVNPIWVYGPADPAVASAGGGALWYLAFLDGAQRLVPPGWEVVLFDRTWTPALLVPIGAAGLFFLAAMSYPFVEGWFTGDQDAHHVLTRPRDAPARTGIGVAGVVVYGVLWLAGGSDVIAMKLALSNEGLTFALRLTLVLGPLAAFSLTRRICLGLQRRDRDVALRGHETGRILRRPGGEYVEVHGHVGPLRSQDRRREGISHAQ</sequence>
<feature type="transmembrane region" description="Helical" evidence="6">
    <location>
        <begin position="337"/>
        <end position="356"/>
    </location>
</feature>
<feature type="transmembrane region" description="Helical" evidence="6">
    <location>
        <begin position="7"/>
        <end position="32"/>
    </location>
</feature>